<evidence type="ECO:0000313" key="3">
    <source>
        <dbReference type="EMBL" id="TCO98064.1"/>
    </source>
</evidence>
<dbReference type="Proteomes" id="UP000295106">
    <property type="component" value="Unassembled WGS sequence"/>
</dbReference>
<dbReference type="InterPro" id="IPR007607">
    <property type="entry name" value="BacA/B"/>
</dbReference>
<organism evidence="3 4">
    <name type="scientific">Rubrivivax gelatinosus</name>
    <name type="common">Rhodocyclus gelatinosus</name>
    <name type="synonym">Rhodopseudomonas gelatinosa</name>
    <dbReference type="NCBI Taxonomy" id="28068"/>
    <lineage>
        <taxon>Bacteria</taxon>
        <taxon>Pseudomonadati</taxon>
        <taxon>Pseudomonadota</taxon>
        <taxon>Betaproteobacteria</taxon>
        <taxon>Burkholderiales</taxon>
        <taxon>Sphaerotilaceae</taxon>
        <taxon>Rubrivivax</taxon>
    </lineage>
</organism>
<gene>
    <name evidence="3" type="ORF">EV684_11837</name>
</gene>
<reference evidence="3 4" key="1">
    <citation type="submission" date="2019-03" db="EMBL/GenBank/DDBJ databases">
        <title>Genomic Encyclopedia of Type Strains, Phase IV (KMG-IV): sequencing the most valuable type-strain genomes for metagenomic binning, comparative biology and taxonomic classification.</title>
        <authorList>
            <person name="Goeker M."/>
        </authorList>
    </citation>
    <scope>NUCLEOTIDE SEQUENCE [LARGE SCALE GENOMIC DNA]</scope>
    <source>
        <strain evidence="3 4">DSM 1709</strain>
    </source>
</reference>
<feature type="compositionally biased region" description="Basic and acidic residues" evidence="2">
    <location>
        <begin position="1"/>
        <end position="12"/>
    </location>
</feature>
<dbReference type="PANTHER" id="PTHR35024">
    <property type="entry name" value="HYPOTHETICAL CYTOSOLIC PROTEIN"/>
    <property type="match status" value="1"/>
</dbReference>
<comment type="caution">
    <text evidence="3">The sequence shown here is derived from an EMBL/GenBank/DDBJ whole genome shotgun (WGS) entry which is preliminary data.</text>
</comment>
<protein>
    <submittedName>
        <fullName evidence="3">Polymer-forming protein</fullName>
    </submittedName>
</protein>
<dbReference type="PANTHER" id="PTHR35024:SF4">
    <property type="entry name" value="POLYMER-FORMING CYTOSKELETAL PROTEIN"/>
    <property type="match status" value="1"/>
</dbReference>
<dbReference type="Pfam" id="PF04519">
    <property type="entry name" value="Bactofilin"/>
    <property type="match status" value="1"/>
</dbReference>
<dbReference type="RefSeq" id="WP_132649485.1">
    <property type="nucleotide sequence ID" value="NZ_CP181386.1"/>
</dbReference>
<name>A0A4R2M030_RUBGE</name>
<accession>A0A4R2M030</accession>
<dbReference type="AlphaFoldDB" id="A0A4R2M030"/>
<dbReference type="EMBL" id="SLXD01000018">
    <property type="protein sequence ID" value="TCO98064.1"/>
    <property type="molecule type" value="Genomic_DNA"/>
</dbReference>
<dbReference type="GeneID" id="99684056"/>
<sequence>MLFSKPKSERGETSAADPESVPPAPAPGAVLPVLDDAVRRKPRPDDGRPSVLGPGVLVRGYIGSPGPLHFQGDIEGTVEAPQVTLGAEGSIRGQMACDRASLDGHFDGRLDCRDLNVGASGRLDGQVRCDNLVLALGAQINAEVKVGPRD</sequence>
<evidence type="ECO:0000313" key="4">
    <source>
        <dbReference type="Proteomes" id="UP000295106"/>
    </source>
</evidence>
<dbReference type="OrthoDB" id="5738271at2"/>
<comment type="similarity">
    <text evidence="1">Belongs to the bactofilin family.</text>
</comment>
<feature type="region of interest" description="Disordered" evidence="2">
    <location>
        <begin position="1"/>
        <end position="31"/>
    </location>
</feature>
<proteinExistence type="inferred from homology"/>
<evidence type="ECO:0000256" key="2">
    <source>
        <dbReference type="SAM" id="MobiDB-lite"/>
    </source>
</evidence>
<evidence type="ECO:0000256" key="1">
    <source>
        <dbReference type="ARBA" id="ARBA00044755"/>
    </source>
</evidence>